<dbReference type="OrthoDB" id="833147at2"/>
<dbReference type="GO" id="GO:0003700">
    <property type="term" value="F:DNA-binding transcription factor activity"/>
    <property type="evidence" value="ECO:0007669"/>
    <property type="project" value="TreeGrafter"/>
</dbReference>
<dbReference type="InterPro" id="IPR010359">
    <property type="entry name" value="IrrE_HExxH"/>
</dbReference>
<comment type="caution">
    <text evidence="4">The sequence shown here is derived from an EMBL/GenBank/DDBJ whole genome shotgun (WGS) entry which is preliminary data.</text>
</comment>
<dbReference type="PANTHER" id="PTHR46797">
    <property type="entry name" value="HTH-TYPE TRANSCRIPTIONAL REGULATOR"/>
    <property type="match status" value="1"/>
</dbReference>
<accession>A0A5C6UXB4</accession>
<keyword evidence="5" id="KW-1185">Reference proteome</keyword>
<gene>
    <name evidence="4" type="ORF">FRX97_11715</name>
</gene>
<dbReference type="InterPro" id="IPR010982">
    <property type="entry name" value="Lambda_DNA-bd_dom_sf"/>
</dbReference>
<dbReference type="SMART" id="SM00530">
    <property type="entry name" value="HTH_XRE"/>
    <property type="match status" value="1"/>
</dbReference>
<protein>
    <submittedName>
        <fullName evidence="4">Helix-turn-helix domain-containing protein</fullName>
    </submittedName>
</protein>
<evidence type="ECO:0000313" key="4">
    <source>
        <dbReference type="EMBL" id="TXC75638.1"/>
    </source>
</evidence>
<dbReference type="PROSITE" id="PS50943">
    <property type="entry name" value="HTH_CROC1"/>
    <property type="match status" value="1"/>
</dbReference>
<evidence type="ECO:0000256" key="1">
    <source>
        <dbReference type="ARBA" id="ARBA00007227"/>
    </source>
</evidence>
<dbReference type="CDD" id="cd00093">
    <property type="entry name" value="HTH_XRE"/>
    <property type="match status" value="1"/>
</dbReference>
<dbReference type="Pfam" id="PF01381">
    <property type="entry name" value="HTH_3"/>
    <property type="match status" value="1"/>
</dbReference>
<proteinExistence type="inferred from homology"/>
<dbReference type="Gene3D" id="1.10.260.40">
    <property type="entry name" value="lambda repressor-like DNA-binding domains"/>
    <property type="match status" value="1"/>
</dbReference>
<evidence type="ECO:0000313" key="5">
    <source>
        <dbReference type="Proteomes" id="UP000321168"/>
    </source>
</evidence>
<dbReference type="PANTHER" id="PTHR46797:SF1">
    <property type="entry name" value="METHYLPHOSPHONATE SYNTHASE"/>
    <property type="match status" value="1"/>
</dbReference>
<keyword evidence="2" id="KW-0238">DNA-binding</keyword>
<evidence type="ECO:0000259" key="3">
    <source>
        <dbReference type="PROSITE" id="PS50943"/>
    </source>
</evidence>
<dbReference type="InterPro" id="IPR001387">
    <property type="entry name" value="Cro/C1-type_HTH"/>
</dbReference>
<dbReference type="GO" id="GO:0003677">
    <property type="term" value="F:DNA binding"/>
    <property type="evidence" value="ECO:0007669"/>
    <property type="project" value="UniProtKB-KW"/>
</dbReference>
<dbReference type="EMBL" id="VORB01000012">
    <property type="protein sequence ID" value="TXC75638.1"/>
    <property type="molecule type" value="Genomic_DNA"/>
</dbReference>
<dbReference type="GO" id="GO:0005829">
    <property type="term" value="C:cytosol"/>
    <property type="evidence" value="ECO:0007669"/>
    <property type="project" value="TreeGrafter"/>
</dbReference>
<dbReference type="AlphaFoldDB" id="A0A5C6UXB4"/>
<dbReference type="InterPro" id="IPR050807">
    <property type="entry name" value="TransReg_Diox_bact_type"/>
</dbReference>
<comment type="similarity">
    <text evidence="1">Belongs to the short-chain fatty acyl-CoA assimilation regulator (ScfR) family.</text>
</comment>
<dbReference type="Proteomes" id="UP000321168">
    <property type="component" value="Unassembled WGS sequence"/>
</dbReference>
<organism evidence="4 5">
    <name type="scientific">Luteibaculum oceani</name>
    <dbReference type="NCBI Taxonomy" id="1294296"/>
    <lineage>
        <taxon>Bacteria</taxon>
        <taxon>Pseudomonadati</taxon>
        <taxon>Bacteroidota</taxon>
        <taxon>Flavobacteriia</taxon>
        <taxon>Flavobacteriales</taxon>
        <taxon>Luteibaculaceae</taxon>
        <taxon>Luteibaculum</taxon>
    </lineage>
</organism>
<sequence>MHCLCLHFDAMGTTSEDKIRLIFGLKVAQERARLGLSLSALSKKAGLSASYLNEIEKGKKYPKAEKIITLAQALEVEYDELVSTKLKQDLAPLGDLMSSKIFDQIPFSLFGIDTTQIVELLSKSPAQASSFLGAFMEIARHYNISESEVYTAALRSYQEIANNYFPDIEQKAQKFAAQHNFNPFVKDADKQLERLLANLFSYQIDKSTLGSNDLLKGVKSYYTQESGPKLFIEPELSASQQIFLLAKELGFNVLDLEKTIRVNTILGKPRIKSFQQILINLQASYFAGALLLPKKEVEKDLGLWFDQETFDASHLKKLSDKWKCTPETLFHRLTNILPQSFGLDVLFFLKFNQKPEEELPHLERELHLNRKHLPHATKLGAHYCARWSALKTLKEVVGNEGGEQFSAHGQISEFVENGDCYLVISMGRKISEATGLATSTCLGIYLNAKLKRKVRWLSDPKLAKKQVNVLCENCAMDCEDRLAPPSILERKSLKMEVEDALSQLH</sequence>
<dbReference type="SUPFAM" id="SSF47413">
    <property type="entry name" value="lambda repressor-like DNA-binding domains"/>
    <property type="match status" value="1"/>
</dbReference>
<reference evidence="4 5" key="1">
    <citation type="submission" date="2019-08" db="EMBL/GenBank/DDBJ databases">
        <title>Genome of Luteibaculum oceani JCM 18817.</title>
        <authorList>
            <person name="Bowman J.P."/>
        </authorList>
    </citation>
    <scope>NUCLEOTIDE SEQUENCE [LARGE SCALE GENOMIC DNA]</scope>
    <source>
        <strain evidence="4 5">JCM 18817</strain>
    </source>
</reference>
<feature type="domain" description="HTH cro/C1-type" evidence="3">
    <location>
        <begin position="27"/>
        <end position="81"/>
    </location>
</feature>
<name>A0A5C6UXB4_9FLAO</name>
<evidence type="ECO:0000256" key="2">
    <source>
        <dbReference type="ARBA" id="ARBA00023125"/>
    </source>
</evidence>
<dbReference type="Pfam" id="PF06114">
    <property type="entry name" value="Peptidase_M78"/>
    <property type="match status" value="1"/>
</dbReference>